<sequence>VFMMQRPLFDLGSRVFNLVLQVTTFLGVVPVLFVKAAIPSFVALLRRNATDMIGLEVAEVCNLGTIGLKVAEVCNSGTIGLKVTEVCNSGTIRLKVVEVCDLGTIELKVTDVYDSGIIGLKVAEFGRTRSEGPEASVSGSSSSGVPSSVGAKSRRDLEVMKSCHDVVLVIGEEALGPIQECYSIPEEYVLRAPSTEHGGEAHPPSPLQQRRAPPLSVQAVATRSESFLTRQAGRRSEEFRVGEAVASLPCSLFRVVDLGYN</sequence>
<proteinExistence type="predicted"/>
<organism evidence="3 4">
    <name type="scientific">Ensete ventricosum</name>
    <name type="common">Abyssinian banana</name>
    <name type="synonym">Musa ensete</name>
    <dbReference type="NCBI Taxonomy" id="4639"/>
    <lineage>
        <taxon>Eukaryota</taxon>
        <taxon>Viridiplantae</taxon>
        <taxon>Streptophyta</taxon>
        <taxon>Embryophyta</taxon>
        <taxon>Tracheophyta</taxon>
        <taxon>Spermatophyta</taxon>
        <taxon>Magnoliopsida</taxon>
        <taxon>Liliopsida</taxon>
        <taxon>Zingiberales</taxon>
        <taxon>Musaceae</taxon>
        <taxon>Ensete</taxon>
    </lineage>
</organism>
<dbReference type="AlphaFoldDB" id="A0A426ZXI9"/>
<protein>
    <submittedName>
        <fullName evidence="3">Uncharacterized protein</fullName>
    </submittedName>
</protein>
<keyword evidence="2" id="KW-0472">Membrane</keyword>
<evidence type="ECO:0000256" key="2">
    <source>
        <dbReference type="SAM" id="Phobius"/>
    </source>
</evidence>
<feature type="region of interest" description="Disordered" evidence="1">
    <location>
        <begin position="130"/>
        <end position="151"/>
    </location>
</feature>
<evidence type="ECO:0000256" key="1">
    <source>
        <dbReference type="SAM" id="MobiDB-lite"/>
    </source>
</evidence>
<name>A0A426ZXI9_ENSVE</name>
<dbReference type="EMBL" id="AMZH03004613">
    <property type="protein sequence ID" value="RRT68706.1"/>
    <property type="molecule type" value="Genomic_DNA"/>
</dbReference>
<evidence type="ECO:0000313" key="3">
    <source>
        <dbReference type="EMBL" id="RRT68706.1"/>
    </source>
</evidence>
<feature type="non-terminal residue" evidence="3">
    <location>
        <position position="1"/>
    </location>
</feature>
<reference evidence="3 4" key="1">
    <citation type="journal article" date="2014" name="Agronomy (Basel)">
        <title>A Draft Genome Sequence for Ensete ventricosum, the Drought-Tolerant Tree Against Hunger.</title>
        <authorList>
            <person name="Harrison J."/>
            <person name="Moore K.A."/>
            <person name="Paszkiewicz K."/>
            <person name="Jones T."/>
            <person name="Grant M."/>
            <person name="Ambacheew D."/>
            <person name="Muzemil S."/>
            <person name="Studholme D.J."/>
        </authorList>
    </citation>
    <scope>NUCLEOTIDE SEQUENCE [LARGE SCALE GENOMIC DNA]</scope>
</reference>
<feature type="compositionally biased region" description="Low complexity" evidence="1">
    <location>
        <begin position="133"/>
        <end position="151"/>
    </location>
</feature>
<feature type="transmembrane region" description="Helical" evidence="2">
    <location>
        <begin position="20"/>
        <end position="45"/>
    </location>
</feature>
<accession>A0A426ZXI9</accession>
<dbReference type="Proteomes" id="UP000287651">
    <property type="component" value="Unassembled WGS sequence"/>
</dbReference>
<gene>
    <name evidence="3" type="ORF">B296_00038072</name>
</gene>
<keyword evidence="2" id="KW-0812">Transmembrane</keyword>
<comment type="caution">
    <text evidence="3">The sequence shown here is derived from an EMBL/GenBank/DDBJ whole genome shotgun (WGS) entry which is preliminary data.</text>
</comment>
<keyword evidence="2" id="KW-1133">Transmembrane helix</keyword>
<evidence type="ECO:0000313" key="4">
    <source>
        <dbReference type="Proteomes" id="UP000287651"/>
    </source>
</evidence>